<evidence type="ECO:0000256" key="4">
    <source>
        <dbReference type="SAM" id="Coils"/>
    </source>
</evidence>
<dbReference type="GO" id="GO:0005524">
    <property type="term" value="F:ATP binding"/>
    <property type="evidence" value="ECO:0007669"/>
    <property type="project" value="UniProtKB-KW"/>
</dbReference>
<dbReference type="SMART" id="SM00487">
    <property type="entry name" value="DEXDc"/>
    <property type="match status" value="1"/>
</dbReference>
<evidence type="ECO:0000313" key="8">
    <source>
        <dbReference type="Proteomes" id="UP000092993"/>
    </source>
</evidence>
<dbReference type="EMBL" id="LUGG01000002">
    <property type="protein sequence ID" value="OBZ78338.1"/>
    <property type="molecule type" value="Genomic_DNA"/>
</dbReference>
<feature type="region of interest" description="Disordered" evidence="5">
    <location>
        <begin position="1021"/>
        <end position="1295"/>
    </location>
</feature>
<dbReference type="Gene3D" id="3.40.50.300">
    <property type="entry name" value="P-loop containing nucleotide triphosphate hydrolases"/>
    <property type="match status" value="1"/>
</dbReference>
<feature type="compositionally biased region" description="Basic residues" evidence="5">
    <location>
        <begin position="1034"/>
        <end position="1043"/>
    </location>
</feature>
<feature type="domain" description="Helicase C-terminal" evidence="6">
    <location>
        <begin position="862"/>
        <end position="1014"/>
    </location>
</feature>
<dbReference type="SMART" id="SM00490">
    <property type="entry name" value="HELICc"/>
    <property type="match status" value="1"/>
</dbReference>
<dbReference type="CDD" id="cd18793">
    <property type="entry name" value="SF2_C_SNF"/>
    <property type="match status" value="1"/>
</dbReference>
<keyword evidence="3" id="KW-0067">ATP-binding</keyword>
<dbReference type="Pfam" id="PF00176">
    <property type="entry name" value="SNF2-rel_dom"/>
    <property type="match status" value="1"/>
</dbReference>
<keyword evidence="8" id="KW-1185">Reference proteome</keyword>
<keyword evidence="2" id="KW-0378">Hydrolase</keyword>
<evidence type="ECO:0000256" key="5">
    <source>
        <dbReference type="SAM" id="MobiDB-lite"/>
    </source>
</evidence>
<accession>A0A1C7MNF3</accession>
<dbReference type="GO" id="GO:0006281">
    <property type="term" value="P:DNA repair"/>
    <property type="evidence" value="ECO:0007669"/>
    <property type="project" value="TreeGrafter"/>
</dbReference>
<feature type="coiled-coil region" evidence="4">
    <location>
        <begin position="656"/>
        <end position="683"/>
    </location>
</feature>
<feature type="compositionally biased region" description="Low complexity" evidence="5">
    <location>
        <begin position="1044"/>
        <end position="1053"/>
    </location>
</feature>
<evidence type="ECO:0000256" key="2">
    <source>
        <dbReference type="ARBA" id="ARBA00022801"/>
    </source>
</evidence>
<feature type="coiled-coil region" evidence="4">
    <location>
        <begin position="189"/>
        <end position="216"/>
    </location>
</feature>
<keyword evidence="4" id="KW-0175">Coiled coil</keyword>
<evidence type="ECO:0000313" key="7">
    <source>
        <dbReference type="EMBL" id="OBZ78338.1"/>
    </source>
</evidence>
<dbReference type="Proteomes" id="UP000092993">
    <property type="component" value="Unassembled WGS sequence"/>
</dbReference>
<dbReference type="SUPFAM" id="SSF52540">
    <property type="entry name" value="P-loop containing nucleoside triphosphate hydrolases"/>
    <property type="match status" value="2"/>
</dbReference>
<evidence type="ECO:0000259" key="6">
    <source>
        <dbReference type="PROSITE" id="PS51194"/>
    </source>
</evidence>
<dbReference type="InterPro" id="IPR014001">
    <property type="entry name" value="Helicase_ATP-bd"/>
</dbReference>
<dbReference type="InterPro" id="IPR000330">
    <property type="entry name" value="SNF2_N"/>
</dbReference>
<sequence length="1316" mass="145720">MPTHTIPSVIILAFYEMQKTSVDGVRQDLFKTVAFKKATGIQHGLWPENDQELPDKLSRSESYAIKAYFMAAKTAIDRGDLYAFAAGKKKDNLTGRDVWKRWFPRIWTKQNLNGKIDAILREHQADAGSYFKAEGYEPKKGIPVNFGSAAQVDIACLLFGEACICQLGERVWLREAWHAIVNAIITKAYERAAAVVRRLSKKVEESKARAEEEMRRVNHYHLTAQALGAADGVAASEELVKELETFFSAFGANVPERDDVIARGLSKKTREQLRQLANADEVAFVLQLYRELFGPSTEIDIPIDLIDDQLGATTSEDLPTATDMGVEQESRFSEDMLFQFFDVRSGNKQFPGFNRWYHKYGRDPWLDEASFQNLKEGLPNPDWSPLMPTWAQMVAIKAILRLSLSPAPDPGQGAVLLADEVGLGKTLQVIGTVAFLNHLALCDEENEIVPLILVSDHFNSCRKCDDETLLDAVKYVGGHVPQSGEPHLPDLPSIVVAPGTLISQWAEEIRRMTLPKSYDILIYRTGKKSREEFWRKNDGLWDRSAHRPRRKIILVAHATMAAEARTYLKVASSITDPCEGPGIADGNSMSLFKLDYLVMAVDEIHMLRNRNAIYWGVLALSKHSKIRLGCTATPLNTSPKDLASIGRLIGVAGMMSPDVEKELRGLDSELRRARRKLTAEEKSLSAEHMRMRLAGDDPDPASDPLIGIRQLQLQMVGKLQARFGGRIIRRNDRSVDWQGIPVKDVPEYVEYSCLLKLQQEEIAAIEGARLQAQTRLAGTVNPSLDGSKFFIEYRKGLVQYKLTSPGAHLDPVKTMAEWEALKSTKMDFCARLLQHLGKRNDAPPPIIHEDGSWEFPELPSTAQDEWSARCDQKSVTYSEFSSMATFLQSVLGLYGQASVLINGDMDYDARSRAVEEFRTDPQKRVAIISSVANAGLNLAFARNVIFLDRLWSRQDENQVRGRCHRRGQEHKVQVFHLLARGTSDIIMCGLARGKEEMLQAFLNEGGKELLRVLLGGRDAENEEDVEVEEQTAKPKPRRKRKAARAGPAAPRSSPSKDHGAEISVLTDDGHQDSGDGSASIREAPSKAGVDVAECAQIGPSPNADRSSEDKNTSAPKEFGRDGGTPGAANPGNSPQSAAETAASGALSPYPPAPDSRSPPKAPKPAELLHAEEPPAPAQSSEIFLHSGAERRNPGTSDSFSDFEVTDINPLNCDEEEPPAQVQSSETFLHFGAERRNPDTSDSLPNFPPAFPFPMSNDDDDFTPVHSEMRIGKRTRSSSPANGRPTKLSRPVKPSLTIPLLDDIPVVSRRVPKSTKR</sequence>
<dbReference type="InterPro" id="IPR027417">
    <property type="entry name" value="P-loop_NTPase"/>
</dbReference>
<dbReference type="GO" id="GO:0005634">
    <property type="term" value="C:nucleus"/>
    <property type="evidence" value="ECO:0007669"/>
    <property type="project" value="TreeGrafter"/>
</dbReference>
<dbReference type="InterPro" id="IPR049730">
    <property type="entry name" value="SNF2/RAD54-like_C"/>
</dbReference>
<comment type="caution">
    <text evidence="7">The sequence shown here is derived from an EMBL/GenBank/DDBJ whole genome shotgun (WGS) entry which is preliminary data.</text>
</comment>
<proteinExistence type="predicted"/>
<dbReference type="GO" id="GO:0008094">
    <property type="term" value="F:ATP-dependent activity, acting on DNA"/>
    <property type="evidence" value="ECO:0007669"/>
    <property type="project" value="TreeGrafter"/>
</dbReference>
<dbReference type="InterPro" id="IPR050628">
    <property type="entry name" value="SNF2_RAD54_helicase_TF"/>
</dbReference>
<dbReference type="Pfam" id="PF00271">
    <property type="entry name" value="Helicase_C"/>
    <property type="match status" value="1"/>
</dbReference>
<dbReference type="PANTHER" id="PTHR45626:SF26">
    <property type="entry name" value="FAMILY HELICASE, PUTATIVE (AFU_ORTHOLOGUE AFUA_2G09120)-RELATED"/>
    <property type="match status" value="1"/>
</dbReference>
<dbReference type="PANTHER" id="PTHR45626">
    <property type="entry name" value="TRANSCRIPTION TERMINATION FACTOR 2-RELATED"/>
    <property type="match status" value="1"/>
</dbReference>
<dbReference type="OMA" id="CARICAH"/>
<keyword evidence="1" id="KW-0547">Nucleotide-binding</keyword>
<dbReference type="PROSITE" id="PS51194">
    <property type="entry name" value="HELICASE_CTER"/>
    <property type="match status" value="1"/>
</dbReference>
<reference evidence="7 8" key="1">
    <citation type="submission" date="2016-03" db="EMBL/GenBank/DDBJ databases">
        <title>Whole genome sequencing of Grifola frondosa 9006-11.</title>
        <authorList>
            <person name="Min B."/>
            <person name="Park H."/>
            <person name="Kim J.-G."/>
            <person name="Cho H."/>
            <person name="Oh Y.-L."/>
            <person name="Kong W.-S."/>
            <person name="Choi I.-G."/>
        </authorList>
    </citation>
    <scope>NUCLEOTIDE SEQUENCE [LARGE SCALE GENOMIC DNA]</scope>
    <source>
        <strain evidence="7 8">9006-11</strain>
    </source>
</reference>
<gene>
    <name evidence="7" type="primary">ETL1</name>
    <name evidence="7" type="ORF">A0H81_02881</name>
</gene>
<name>A0A1C7MNF3_GRIFR</name>
<dbReference type="GO" id="GO:0016787">
    <property type="term" value="F:hydrolase activity"/>
    <property type="evidence" value="ECO:0007669"/>
    <property type="project" value="UniProtKB-KW"/>
</dbReference>
<dbReference type="Gene3D" id="3.40.50.10810">
    <property type="entry name" value="Tandem AAA-ATPase domain"/>
    <property type="match status" value="1"/>
</dbReference>
<protein>
    <submittedName>
        <fullName evidence="7">Protein CHROMATIN REMODELING 19</fullName>
    </submittedName>
</protein>
<organism evidence="7 8">
    <name type="scientific">Grifola frondosa</name>
    <name type="common">Maitake</name>
    <name type="synonym">Polyporus frondosus</name>
    <dbReference type="NCBI Taxonomy" id="5627"/>
    <lineage>
        <taxon>Eukaryota</taxon>
        <taxon>Fungi</taxon>
        <taxon>Dikarya</taxon>
        <taxon>Basidiomycota</taxon>
        <taxon>Agaricomycotina</taxon>
        <taxon>Agaricomycetes</taxon>
        <taxon>Polyporales</taxon>
        <taxon>Grifolaceae</taxon>
        <taxon>Grifola</taxon>
    </lineage>
</organism>
<dbReference type="STRING" id="5627.A0A1C7MNF3"/>
<dbReference type="OrthoDB" id="2803695at2759"/>
<evidence type="ECO:0000256" key="3">
    <source>
        <dbReference type="ARBA" id="ARBA00022840"/>
    </source>
</evidence>
<dbReference type="InterPro" id="IPR001650">
    <property type="entry name" value="Helicase_C-like"/>
</dbReference>
<evidence type="ECO:0000256" key="1">
    <source>
        <dbReference type="ARBA" id="ARBA00022741"/>
    </source>
</evidence>
<dbReference type="InterPro" id="IPR038718">
    <property type="entry name" value="SNF2-like_sf"/>
</dbReference>